<dbReference type="GO" id="GO:2000031">
    <property type="term" value="P:regulation of salicylic acid mediated signaling pathway"/>
    <property type="evidence" value="ECO:0007669"/>
    <property type="project" value="InterPro"/>
</dbReference>
<gene>
    <name evidence="3" type="ORF">F2Q69_00052503</name>
</gene>
<name>A0A8S9N0G0_BRACR</name>
<dbReference type="PANTHER" id="PTHR33199:SF3">
    <property type="entry name" value="MACPF DOMAIN-CONTAINING PROTEIN CAD1"/>
    <property type="match status" value="1"/>
</dbReference>
<evidence type="ECO:0000313" key="3">
    <source>
        <dbReference type="EMBL" id="KAF3486164.1"/>
    </source>
</evidence>
<dbReference type="SUPFAM" id="SSF56112">
    <property type="entry name" value="Protein kinase-like (PK-like)"/>
    <property type="match status" value="1"/>
</dbReference>
<evidence type="ECO:0000313" key="4">
    <source>
        <dbReference type="Proteomes" id="UP000712600"/>
    </source>
</evidence>
<organism evidence="3 4">
    <name type="scientific">Brassica cretica</name>
    <name type="common">Mustard</name>
    <dbReference type="NCBI Taxonomy" id="69181"/>
    <lineage>
        <taxon>Eukaryota</taxon>
        <taxon>Viridiplantae</taxon>
        <taxon>Streptophyta</taxon>
        <taxon>Embryophyta</taxon>
        <taxon>Tracheophyta</taxon>
        <taxon>Spermatophyta</taxon>
        <taxon>Magnoliopsida</taxon>
        <taxon>eudicotyledons</taxon>
        <taxon>Gunneridae</taxon>
        <taxon>Pentapetalae</taxon>
        <taxon>rosids</taxon>
        <taxon>malvids</taxon>
        <taxon>Brassicales</taxon>
        <taxon>Brassicaceae</taxon>
        <taxon>Brassiceae</taxon>
        <taxon>Brassica</taxon>
    </lineage>
</organism>
<dbReference type="Proteomes" id="UP000712600">
    <property type="component" value="Unassembled WGS sequence"/>
</dbReference>
<dbReference type="GO" id="GO:0009626">
    <property type="term" value="P:plant-type hypersensitive response"/>
    <property type="evidence" value="ECO:0007669"/>
    <property type="project" value="TreeGrafter"/>
</dbReference>
<dbReference type="GO" id="GO:0005886">
    <property type="term" value="C:plasma membrane"/>
    <property type="evidence" value="ECO:0007669"/>
    <property type="project" value="TreeGrafter"/>
</dbReference>
<dbReference type="InterPro" id="IPR017441">
    <property type="entry name" value="Protein_kinase_ATP_BS"/>
</dbReference>
<dbReference type="Gene3D" id="3.30.200.20">
    <property type="entry name" value="Phosphorylase Kinase, domain 1"/>
    <property type="match status" value="1"/>
</dbReference>
<dbReference type="AlphaFoldDB" id="A0A8S9N0G0"/>
<feature type="domain" description="MACPF" evidence="2">
    <location>
        <begin position="1"/>
        <end position="298"/>
    </location>
</feature>
<protein>
    <recommendedName>
        <fullName evidence="2">MACPF domain-containing protein</fullName>
    </recommendedName>
</protein>
<dbReference type="PROSITE" id="PS00107">
    <property type="entry name" value="PROTEIN_KINASE_ATP"/>
    <property type="match status" value="1"/>
</dbReference>
<evidence type="ECO:0000256" key="1">
    <source>
        <dbReference type="PROSITE-ProRule" id="PRU10141"/>
    </source>
</evidence>
<proteinExistence type="predicted"/>
<feature type="binding site" evidence="1">
    <location>
        <position position="35"/>
    </location>
    <ligand>
        <name>ATP</name>
        <dbReference type="ChEBI" id="CHEBI:30616"/>
    </ligand>
</feature>
<dbReference type="InterPro" id="IPR044663">
    <property type="entry name" value="CAD1/NSL1-like"/>
</dbReference>
<accession>A0A8S9N0G0</accession>
<dbReference type="PANTHER" id="PTHR33199">
    <property type="entry name" value="MACPF DOMAIN-CONTAINING PROTEIN CAD1"/>
    <property type="match status" value="1"/>
</dbReference>
<dbReference type="InterPro" id="IPR020864">
    <property type="entry name" value="MACPF"/>
</dbReference>
<comment type="caution">
    <text evidence="3">The sequence shown here is derived from an EMBL/GenBank/DDBJ whole genome shotgun (WGS) entry which is preliminary data.</text>
</comment>
<reference evidence="3" key="1">
    <citation type="submission" date="2019-12" db="EMBL/GenBank/DDBJ databases">
        <title>Genome sequencing and annotation of Brassica cretica.</title>
        <authorList>
            <person name="Studholme D.J."/>
            <person name="Sarris P."/>
        </authorList>
    </citation>
    <scope>NUCLEOTIDE SEQUENCE</scope>
    <source>
        <strain evidence="3">PFS-109/04</strain>
        <tissue evidence="3">Leaf</tissue>
    </source>
</reference>
<dbReference type="InterPro" id="IPR011009">
    <property type="entry name" value="Kinase-like_dom_sf"/>
</dbReference>
<sequence>MEKTENFGSKALIGEGSYGRVYYATLNDGVTVALKKLDVSLGLRLVHIEEGQNRYLELSDGFLLPNVPVDIECSPCQEGIQRILVCTFRQMAAAFNEISGVKGNIPLGCFNAMFNYTGSWQVDASSTKSLAVGGYFNRLYEVKLAKLTLFLRNEIKRAVPSSWDPASLASFIKNYDTHIVTSVTIGGRDVVYIRQHQSSPLPVSEIDNYVNDMRKHRFQDAESQSIIGPLNFKDKDITVIFRRRGGDDLEQSHTRWAKTVPAAPDIINRIRTSHSNVNRHGNEIYSVNALNFHPVSSL</sequence>
<dbReference type="EMBL" id="QGKX02002183">
    <property type="protein sequence ID" value="KAF3486164.1"/>
    <property type="molecule type" value="Genomic_DNA"/>
</dbReference>
<keyword evidence="1" id="KW-0547">Nucleotide-binding</keyword>
<dbReference type="Pfam" id="PF01823">
    <property type="entry name" value="MACPF"/>
    <property type="match status" value="1"/>
</dbReference>
<dbReference type="GO" id="GO:0005524">
    <property type="term" value="F:ATP binding"/>
    <property type="evidence" value="ECO:0007669"/>
    <property type="project" value="UniProtKB-UniRule"/>
</dbReference>
<keyword evidence="1" id="KW-0067">ATP-binding</keyword>
<evidence type="ECO:0000259" key="2">
    <source>
        <dbReference type="PROSITE" id="PS51412"/>
    </source>
</evidence>
<dbReference type="PROSITE" id="PS51412">
    <property type="entry name" value="MACPF_2"/>
    <property type="match status" value="1"/>
</dbReference>